<evidence type="ECO:0000313" key="1">
    <source>
        <dbReference type="EMBL" id="CAG8825910.1"/>
    </source>
</evidence>
<feature type="non-terminal residue" evidence="1">
    <location>
        <position position="1"/>
    </location>
</feature>
<name>A0ACA9S3Z5_9GLOM</name>
<proteinExistence type="predicted"/>
<reference evidence="1" key="1">
    <citation type="submission" date="2021-06" db="EMBL/GenBank/DDBJ databases">
        <authorList>
            <person name="Kallberg Y."/>
            <person name="Tangrot J."/>
            <person name="Rosling A."/>
        </authorList>
    </citation>
    <scope>NUCLEOTIDE SEQUENCE</scope>
    <source>
        <strain evidence="1">MA461A</strain>
    </source>
</reference>
<keyword evidence="2" id="KW-1185">Reference proteome</keyword>
<feature type="non-terminal residue" evidence="1">
    <location>
        <position position="213"/>
    </location>
</feature>
<comment type="caution">
    <text evidence="1">The sequence shown here is derived from an EMBL/GenBank/DDBJ whole genome shotgun (WGS) entry which is preliminary data.</text>
</comment>
<organism evidence="1 2">
    <name type="scientific">Racocetra persica</name>
    <dbReference type="NCBI Taxonomy" id="160502"/>
    <lineage>
        <taxon>Eukaryota</taxon>
        <taxon>Fungi</taxon>
        <taxon>Fungi incertae sedis</taxon>
        <taxon>Mucoromycota</taxon>
        <taxon>Glomeromycotina</taxon>
        <taxon>Glomeromycetes</taxon>
        <taxon>Diversisporales</taxon>
        <taxon>Gigasporaceae</taxon>
        <taxon>Racocetra</taxon>
    </lineage>
</organism>
<dbReference type="EMBL" id="CAJVQC010091299">
    <property type="protein sequence ID" value="CAG8825910.1"/>
    <property type="molecule type" value="Genomic_DNA"/>
</dbReference>
<gene>
    <name evidence="1" type="ORF">RPERSI_LOCUS26608</name>
</gene>
<sequence>YYAVRVGHEPGIYLLLEQCKQQIHEFPGALYKKFSTRQQAEDFIKPIDTKDKLSVWTDSYCYNCEEKNGKKQYLGKLNSIAGVEIQTNNRAELYAAIRALEIIDKYQDIIINTDSMYVINSYNNETPKKNTDLVFRFNDLIKERKGKTYFNHVKGHRGIYENEQADKLAYLGSKKKFTKLEISISKRLIDYYFIKKLVDNSENANESYIDEFI</sequence>
<protein>
    <submittedName>
        <fullName evidence="1">5323_t:CDS:1</fullName>
    </submittedName>
</protein>
<evidence type="ECO:0000313" key="2">
    <source>
        <dbReference type="Proteomes" id="UP000789920"/>
    </source>
</evidence>
<dbReference type="Proteomes" id="UP000789920">
    <property type="component" value="Unassembled WGS sequence"/>
</dbReference>
<accession>A0ACA9S3Z5</accession>